<dbReference type="Proteomes" id="UP001208912">
    <property type="component" value="Unassembled WGS sequence"/>
</dbReference>
<evidence type="ECO:0000256" key="5">
    <source>
        <dbReference type="HAMAP-Rule" id="MF_00601"/>
    </source>
</evidence>
<dbReference type="Pfam" id="PF05985">
    <property type="entry name" value="EutC"/>
    <property type="match status" value="1"/>
</dbReference>
<dbReference type="PANTHER" id="PTHR39330">
    <property type="entry name" value="ETHANOLAMINE AMMONIA-LYASE LIGHT CHAIN"/>
    <property type="match status" value="1"/>
</dbReference>
<dbReference type="Gene3D" id="1.10.30.40">
    <property type="entry name" value="Ethanolamine ammonia-lyase light chain (EutC), N-terminal domain"/>
    <property type="match status" value="1"/>
</dbReference>
<comment type="similarity">
    <text evidence="5">Belongs to the EutC family.</text>
</comment>
<comment type="catalytic activity">
    <reaction evidence="5">
        <text>ethanolamine = acetaldehyde + NH4(+)</text>
        <dbReference type="Rhea" id="RHEA:15313"/>
        <dbReference type="ChEBI" id="CHEBI:15343"/>
        <dbReference type="ChEBI" id="CHEBI:28938"/>
        <dbReference type="ChEBI" id="CHEBI:57603"/>
        <dbReference type="EC" id="4.3.1.7"/>
    </reaction>
</comment>
<organism evidence="7 8">
    <name type="scientific">Leptospira soteropolitanensis</name>
    <dbReference type="NCBI Taxonomy" id="2950025"/>
    <lineage>
        <taxon>Bacteria</taxon>
        <taxon>Pseudomonadati</taxon>
        <taxon>Spirochaetota</taxon>
        <taxon>Spirochaetia</taxon>
        <taxon>Leptospirales</taxon>
        <taxon>Leptospiraceae</taxon>
        <taxon>Leptospira</taxon>
    </lineage>
</organism>
<comment type="subunit">
    <text evidence="5">The basic unit is a heterodimer which dimerizes to form tetramers. The heterotetramers trimerize; 6 large subunits form a core ring with 6 small subunits projecting outwards.</text>
</comment>
<dbReference type="NCBIfam" id="NF003971">
    <property type="entry name" value="PRK05465.1"/>
    <property type="match status" value="1"/>
</dbReference>
<comment type="pathway">
    <text evidence="5">Amine and polyamine degradation; ethanolamine degradation.</text>
</comment>
<evidence type="ECO:0000313" key="8">
    <source>
        <dbReference type="Proteomes" id="UP001208540"/>
    </source>
</evidence>
<evidence type="ECO:0000256" key="4">
    <source>
        <dbReference type="ARBA" id="ARBA00024446"/>
    </source>
</evidence>
<gene>
    <name evidence="5 7" type="primary">eutC</name>
    <name evidence="6" type="ORF">ND861_13080</name>
    <name evidence="7" type="ORF">ND862_13040</name>
</gene>
<accession>A0AAW5VPV0</accession>
<evidence type="ECO:0000313" key="9">
    <source>
        <dbReference type="Proteomes" id="UP001208912"/>
    </source>
</evidence>
<dbReference type="Gene3D" id="3.40.50.11240">
    <property type="entry name" value="Ethanolamine ammonia-lyase light chain (EutC)"/>
    <property type="match status" value="1"/>
</dbReference>
<dbReference type="HAMAP" id="MF_00601">
    <property type="entry name" value="EutC"/>
    <property type="match status" value="1"/>
</dbReference>
<comment type="subcellular location">
    <subcellularLocation>
        <location evidence="5">Bacterial microcompartment</location>
    </subcellularLocation>
</comment>
<keyword evidence="1 5" id="KW-0846">Cobalamin</keyword>
<dbReference type="GO" id="GO:0006520">
    <property type="term" value="P:amino acid metabolic process"/>
    <property type="evidence" value="ECO:0007669"/>
    <property type="project" value="InterPro"/>
</dbReference>
<dbReference type="PANTHER" id="PTHR39330:SF1">
    <property type="entry name" value="ETHANOLAMINE AMMONIA-LYASE SMALL SUBUNIT"/>
    <property type="match status" value="1"/>
</dbReference>
<dbReference type="RefSeq" id="WP_265352463.1">
    <property type="nucleotide sequence ID" value="NZ_JAMQPL010000006.1"/>
</dbReference>
<proteinExistence type="inferred from homology"/>
<sequence length="270" mass="29921">MTFLEEWKQFSQARIGLTRTGGSISTKDMLRFRLDHARARDAVLLSPDFAKLLKDLEVLGKPFSLPALLLESQVSSKEEYLMRPDLGRRLSTDSLETIQKFTGEYDLVLMGIDGLSAKALDENYIPFLKLLMNSLSKTGLRIAPLVLTKWGRVAIGDEVGEVLNAKVSVVMIGERPGLSSADSLGVYITYRPQVGKTDESRNCISNIRPDGLVLESAANKTVYLITEVIQRKLSGVGLKDEMAPEFLREKKEGTRMVLGSGEVPSQRSKK</sequence>
<dbReference type="InterPro" id="IPR042251">
    <property type="entry name" value="EutC_C"/>
</dbReference>
<comment type="function">
    <text evidence="5">Catalyzes the deamination of various vicinal amino-alcohols to oxo compounds. Allows this organism to utilize ethanolamine as the sole source of nitrogen and carbon in the presence of external vitamin B12.</text>
</comment>
<dbReference type="GO" id="GO:0009350">
    <property type="term" value="C:ethanolamine ammonia-lyase complex"/>
    <property type="evidence" value="ECO:0007669"/>
    <property type="project" value="UniProtKB-UniRule"/>
</dbReference>
<protein>
    <recommendedName>
        <fullName evidence="5">Ethanolamine ammonia-lyase small subunit</fullName>
        <shortName evidence="5">EAL small subunit</shortName>
        <ecNumber evidence="5">4.3.1.7</ecNumber>
    </recommendedName>
</protein>
<reference evidence="7 9" key="1">
    <citation type="submission" date="2022-06" db="EMBL/GenBank/DDBJ databases">
        <title>Leptospira isolates from biofilms formed at urban environments.</title>
        <authorList>
            <person name="Ribeiro P.S."/>
            <person name="Sousa T."/>
            <person name="Carvalho N."/>
            <person name="Aburjaile F."/>
            <person name="Neves F."/>
            <person name="Oliveira D."/>
            <person name="Blanco L."/>
            <person name="Lima J."/>
            <person name="Costa F."/>
            <person name="Brenig B."/>
            <person name="Soares S."/>
            <person name="Ramos R."/>
            <person name="Goes-Neto A."/>
            <person name="Matiuzzi M."/>
            <person name="Azevedo V."/>
            <person name="Ristow P."/>
        </authorList>
    </citation>
    <scope>NUCLEOTIDE SEQUENCE</scope>
    <source>
        <strain evidence="6 9">VSF19</strain>
        <strain evidence="7">VSF20</strain>
    </source>
</reference>
<dbReference type="InterPro" id="IPR009246">
    <property type="entry name" value="EutC"/>
</dbReference>
<dbReference type="PIRSF" id="PIRSF018982">
    <property type="entry name" value="EutC"/>
    <property type="match status" value="1"/>
</dbReference>
<dbReference type="Proteomes" id="UP001208540">
    <property type="component" value="Unassembled WGS sequence"/>
</dbReference>
<name>A0AAW5VPV0_9LEPT</name>
<dbReference type="GO" id="GO:0031419">
    <property type="term" value="F:cobalamin binding"/>
    <property type="evidence" value="ECO:0007669"/>
    <property type="project" value="UniProtKB-UniRule"/>
</dbReference>
<dbReference type="GO" id="GO:0008851">
    <property type="term" value="F:ethanolamine ammonia-lyase activity"/>
    <property type="evidence" value="ECO:0007669"/>
    <property type="project" value="UniProtKB-UniRule"/>
</dbReference>
<comment type="caution">
    <text evidence="7">The sequence shown here is derived from an EMBL/GenBank/DDBJ whole genome shotgun (WGS) entry which is preliminary data.</text>
</comment>
<comment type="cofactor">
    <cofactor evidence="5">
        <name>adenosylcob(III)alamin</name>
        <dbReference type="ChEBI" id="CHEBI:18408"/>
    </cofactor>
    <text evidence="5">Binds between the large and small subunits.</text>
</comment>
<evidence type="ECO:0000256" key="3">
    <source>
        <dbReference type="ARBA" id="ARBA00023285"/>
    </source>
</evidence>
<dbReference type="InterPro" id="IPR042255">
    <property type="entry name" value="EutC_N"/>
</dbReference>
<dbReference type="EC" id="4.3.1.7" evidence="5"/>
<keyword evidence="9" id="KW-1185">Reference proteome</keyword>
<feature type="binding site" evidence="5">
    <location>
        <position position="203"/>
    </location>
    <ligand>
        <name>adenosylcob(III)alamin</name>
        <dbReference type="ChEBI" id="CHEBI:18408"/>
    </ligand>
</feature>
<dbReference type="EMBL" id="JAMQPL010000006">
    <property type="protein sequence ID" value="MCW7531145.1"/>
    <property type="molecule type" value="Genomic_DNA"/>
</dbReference>
<dbReference type="EMBL" id="JAMQPM010000006">
    <property type="protein sequence ID" value="MCW7527288.1"/>
    <property type="molecule type" value="Genomic_DNA"/>
</dbReference>
<dbReference type="GO" id="GO:0046336">
    <property type="term" value="P:ethanolamine catabolic process"/>
    <property type="evidence" value="ECO:0007669"/>
    <property type="project" value="UniProtKB-UniRule"/>
</dbReference>
<evidence type="ECO:0000313" key="7">
    <source>
        <dbReference type="EMBL" id="MCW7531145.1"/>
    </source>
</evidence>
<dbReference type="GO" id="GO:0031471">
    <property type="term" value="C:ethanolamine degradation polyhedral organelle"/>
    <property type="evidence" value="ECO:0007669"/>
    <property type="project" value="UniProtKB-UniRule"/>
</dbReference>
<feature type="binding site" evidence="5">
    <location>
        <position position="174"/>
    </location>
    <ligand>
        <name>adenosylcob(III)alamin</name>
        <dbReference type="ChEBI" id="CHEBI:18408"/>
    </ligand>
</feature>
<keyword evidence="4 5" id="KW-1283">Bacterial microcompartment</keyword>
<keyword evidence="3 5" id="KW-0170">Cobalt</keyword>
<feature type="binding site" evidence="5">
    <location>
        <position position="153"/>
    </location>
    <ligand>
        <name>adenosylcob(III)alamin</name>
        <dbReference type="ChEBI" id="CHEBI:18408"/>
    </ligand>
</feature>
<evidence type="ECO:0000313" key="6">
    <source>
        <dbReference type="EMBL" id="MCW7527288.1"/>
    </source>
</evidence>
<evidence type="ECO:0000256" key="2">
    <source>
        <dbReference type="ARBA" id="ARBA00023239"/>
    </source>
</evidence>
<dbReference type="AlphaFoldDB" id="A0AAW5VPV0"/>
<evidence type="ECO:0000256" key="1">
    <source>
        <dbReference type="ARBA" id="ARBA00022628"/>
    </source>
</evidence>
<keyword evidence="2 5" id="KW-0456">Lyase</keyword>